<sequence length="378" mass="43807">MKYTMLGFSQQIAADYGLDLNDLAILRWFVDFKESGNMRSMEIDGDVYYWVFYEKISEELFIIKLQKSAIYKRLKKMCDCDILKKKTVSCGGNYSYFALGENYQELIKSQKYIKTKSPKKNNTSPDENTTSSNDSLVDLDHDYNVNVPFESQSNQCLNTNVSFESSSNEDSTQSAIFENTITKVLDHTSYDDNLGAHYNNLNLHDINLGHLDINLNPQDENLSVHDLNLSVSDINLSPYYKNLSPRDLCLEQIITPSHSSIKTINHTQKESGEFLLSKLLWHFVKGANPSFSEPDFDLWVRDFGKILHHDHRDFVEVSELISWIFESKSFWTCHVLTPSALRKFYERVLARKNYETNRKKGESKSFFEELESQGFEPM</sequence>
<dbReference type="Proteomes" id="UP000017980">
    <property type="component" value="Unassembled WGS sequence"/>
</dbReference>
<evidence type="ECO:0000313" key="2">
    <source>
        <dbReference type="EMBL" id="CDA09744.1"/>
    </source>
</evidence>
<dbReference type="AlphaFoldDB" id="R5XBG8"/>
<accession>R5XBG8</accession>
<dbReference type="RefSeq" id="WP_022071176.1">
    <property type="nucleotide sequence ID" value="NZ_HF999320.1"/>
</dbReference>
<protein>
    <submittedName>
        <fullName evidence="2">Uncharacterized protein</fullName>
    </submittedName>
</protein>
<dbReference type="EMBL" id="CBBD010000024">
    <property type="protein sequence ID" value="CDA09744.1"/>
    <property type="molecule type" value="Genomic_DNA"/>
</dbReference>
<reference evidence="2" key="1">
    <citation type="submission" date="2012-11" db="EMBL/GenBank/DDBJ databases">
        <title>Dependencies among metagenomic species, viruses, plasmids and units of genetic variation.</title>
        <authorList>
            <person name="Nielsen H.B."/>
            <person name="Almeida M."/>
            <person name="Juncker A.S."/>
            <person name="Rasmussen S."/>
            <person name="Li J."/>
            <person name="Sunagawa S."/>
            <person name="Plichta D."/>
            <person name="Gautier L."/>
            <person name="Le Chatelier E."/>
            <person name="Peletier E."/>
            <person name="Bonde I."/>
            <person name="Nielsen T."/>
            <person name="Manichanh C."/>
            <person name="Arumugam M."/>
            <person name="Batto J."/>
            <person name="Santos M.B.Q.D."/>
            <person name="Blom N."/>
            <person name="Borruel N."/>
            <person name="Burgdorf K.S."/>
            <person name="Boumezbeur F."/>
            <person name="Casellas F."/>
            <person name="Dore J."/>
            <person name="Guarner F."/>
            <person name="Hansen T."/>
            <person name="Hildebrand F."/>
            <person name="Kaas R.S."/>
            <person name="Kennedy S."/>
            <person name="Kristiansen K."/>
            <person name="Kultima J.R."/>
            <person name="Leonard P."/>
            <person name="Levenez F."/>
            <person name="Lund O."/>
            <person name="Moumen B."/>
            <person name="Le Paslier D."/>
            <person name="Pons N."/>
            <person name="Pedersen O."/>
            <person name="Prifti E."/>
            <person name="Qin J."/>
            <person name="Raes J."/>
            <person name="Tap J."/>
            <person name="Tims S."/>
            <person name="Ussery D.W."/>
            <person name="Yamada T."/>
            <person name="MetaHit consortium"/>
            <person name="Renault P."/>
            <person name="Sicheritz-Ponten T."/>
            <person name="Bork P."/>
            <person name="Wang J."/>
            <person name="Brunak S."/>
            <person name="Ehrlich S.D."/>
        </authorList>
    </citation>
    <scope>NUCLEOTIDE SEQUENCE [LARGE SCALE GENOMIC DNA]</scope>
</reference>
<feature type="compositionally biased region" description="Polar residues" evidence="1">
    <location>
        <begin position="120"/>
        <end position="135"/>
    </location>
</feature>
<evidence type="ECO:0000256" key="1">
    <source>
        <dbReference type="SAM" id="MobiDB-lite"/>
    </source>
</evidence>
<name>R5XBG8_9FIRM</name>
<comment type="caution">
    <text evidence="2">The sequence shown here is derived from an EMBL/GenBank/DDBJ whole genome shotgun (WGS) entry which is preliminary data.</text>
</comment>
<proteinExistence type="predicted"/>
<evidence type="ECO:0000313" key="3">
    <source>
        <dbReference type="Proteomes" id="UP000017980"/>
    </source>
</evidence>
<organism evidence="2 3">
    <name type="scientific">Intestinibacter bartlettii CAG:1329</name>
    <dbReference type="NCBI Taxonomy" id="1263063"/>
    <lineage>
        <taxon>Bacteria</taxon>
        <taxon>Bacillati</taxon>
        <taxon>Bacillota</taxon>
        <taxon>Clostridia</taxon>
        <taxon>Peptostreptococcales</taxon>
        <taxon>Peptostreptococcaceae</taxon>
        <taxon>Intestinibacter</taxon>
    </lineage>
</organism>
<feature type="region of interest" description="Disordered" evidence="1">
    <location>
        <begin position="115"/>
        <end position="135"/>
    </location>
</feature>
<gene>
    <name evidence="2" type="ORF">BN488_00797</name>
</gene>